<accession>A0A915A1S5</accession>
<feature type="compositionally biased region" description="Basic and acidic residues" evidence="1">
    <location>
        <begin position="130"/>
        <end position="140"/>
    </location>
</feature>
<keyword evidence="2" id="KW-1185">Reference proteome</keyword>
<evidence type="ECO:0000256" key="1">
    <source>
        <dbReference type="SAM" id="MobiDB-lite"/>
    </source>
</evidence>
<dbReference type="WBParaSite" id="PgE082_g001_t04">
    <property type="protein sequence ID" value="PgE082_g001_t04"/>
    <property type="gene ID" value="PgE082_g001"/>
</dbReference>
<organism evidence="2 3">
    <name type="scientific">Parascaris univalens</name>
    <name type="common">Nematode worm</name>
    <dbReference type="NCBI Taxonomy" id="6257"/>
    <lineage>
        <taxon>Eukaryota</taxon>
        <taxon>Metazoa</taxon>
        <taxon>Ecdysozoa</taxon>
        <taxon>Nematoda</taxon>
        <taxon>Chromadorea</taxon>
        <taxon>Rhabditida</taxon>
        <taxon>Spirurina</taxon>
        <taxon>Ascaridomorpha</taxon>
        <taxon>Ascaridoidea</taxon>
        <taxon>Ascarididae</taxon>
        <taxon>Parascaris</taxon>
    </lineage>
</organism>
<dbReference type="Proteomes" id="UP000887569">
    <property type="component" value="Unplaced"/>
</dbReference>
<name>A0A915A1S5_PARUN</name>
<evidence type="ECO:0000313" key="2">
    <source>
        <dbReference type="Proteomes" id="UP000887569"/>
    </source>
</evidence>
<dbReference type="AlphaFoldDB" id="A0A915A1S5"/>
<reference evidence="3" key="1">
    <citation type="submission" date="2022-11" db="UniProtKB">
        <authorList>
            <consortium name="WormBaseParasite"/>
        </authorList>
    </citation>
    <scope>IDENTIFICATION</scope>
</reference>
<feature type="region of interest" description="Disordered" evidence="1">
    <location>
        <begin position="71"/>
        <end position="140"/>
    </location>
</feature>
<proteinExistence type="predicted"/>
<sequence length="166" mass="18610">MNRWRPTLHIDCTVYFDAFNSTSIDIACSFAHNHRWEYSFVVLHQVEVFVWNFDSSTLLINHILKHFENRGKNDMEEGGSKADAEVEDFKPNTDAGGSGSGTTKRGRERRAKVNCEGKYSGAATGAEQKQMSHEVAMDVDRTPLSSTTTVFGDRISKKISGWSAEN</sequence>
<feature type="compositionally biased region" description="Basic and acidic residues" evidence="1">
    <location>
        <begin position="71"/>
        <end position="91"/>
    </location>
</feature>
<protein>
    <submittedName>
        <fullName evidence="3">RRM domain-containing protein</fullName>
    </submittedName>
</protein>
<evidence type="ECO:0000313" key="3">
    <source>
        <dbReference type="WBParaSite" id="PgE082_g001_t04"/>
    </source>
</evidence>